<sequence>MRYPPDQKAKARAAMVAAGAKALRQKGFNGIGVDGLASAAGVTSGAFYSNFANKEALLKDIIGTCLGEPFVTAEGTVLERREKLKEWLALYFSVGHRDNPETGCVMPTLSADVARANKDVRVTYTGRIKVLVTKIAEVLEGETNDRERKAWNIIALMIGSVSTARAMSDQECAEAVLNFGLVSAMAQIGEPNRSRL</sequence>
<dbReference type="InterPro" id="IPR036271">
    <property type="entry name" value="Tet_transcr_reg_TetR-rel_C_sf"/>
</dbReference>
<dbReference type="InterPro" id="IPR001647">
    <property type="entry name" value="HTH_TetR"/>
</dbReference>
<accession>A0AAU7S4L3</accession>
<dbReference type="PANTHER" id="PTHR47506:SF7">
    <property type="entry name" value="TRANSCRIPTIONAL REGULATORY PROTEIN"/>
    <property type="match status" value="1"/>
</dbReference>
<gene>
    <name evidence="6" type="ORF">ABM479_29725</name>
</gene>
<dbReference type="PRINTS" id="PR00455">
    <property type="entry name" value="HTHTETR"/>
</dbReference>
<keyword evidence="1" id="KW-0805">Transcription regulation</keyword>
<keyword evidence="3" id="KW-0804">Transcription</keyword>
<evidence type="ECO:0000256" key="3">
    <source>
        <dbReference type="ARBA" id="ARBA00023163"/>
    </source>
</evidence>
<evidence type="ECO:0000256" key="1">
    <source>
        <dbReference type="ARBA" id="ARBA00023015"/>
    </source>
</evidence>
<geneLocation type="plasmid" evidence="6">
    <name>unnamed2</name>
</geneLocation>
<proteinExistence type="predicted"/>
<dbReference type="AlphaFoldDB" id="A0AAU7S4L3"/>
<dbReference type="SUPFAM" id="SSF46689">
    <property type="entry name" value="Homeodomain-like"/>
    <property type="match status" value="1"/>
</dbReference>
<dbReference type="SUPFAM" id="SSF48498">
    <property type="entry name" value="Tetracyclin repressor-like, C-terminal domain"/>
    <property type="match status" value="1"/>
</dbReference>
<evidence type="ECO:0000259" key="5">
    <source>
        <dbReference type="PROSITE" id="PS50977"/>
    </source>
</evidence>
<dbReference type="Gene3D" id="1.10.357.10">
    <property type="entry name" value="Tetracycline Repressor, domain 2"/>
    <property type="match status" value="1"/>
</dbReference>
<evidence type="ECO:0000256" key="4">
    <source>
        <dbReference type="PROSITE-ProRule" id="PRU00335"/>
    </source>
</evidence>
<organism evidence="6">
    <name type="scientific">Rhizobium sp. ZPR3</name>
    <dbReference type="NCBI Taxonomy" id="3158967"/>
    <lineage>
        <taxon>Bacteria</taxon>
        <taxon>Pseudomonadati</taxon>
        <taxon>Pseudomonadota</taxon>
        <taxon>Alphaproteobacteria</taxon>
        <taxon>Hyphomicrobiales</taxon>
        <taxon>Rhizobiaceae</taxon>
        <taxon>Rhizobium/Agrobacterium group</taxon>
        <taxon>Rhizobium</taxon>
    </lineage>
</organism>
<dbReference type="EMBL" id="CP157962">
    <property type="protein sequence ID" value="XBT97444.1"/>
    <property type="molecule type" value="Genomic_DNA"/>
</dbReference>
<protein>
    <submittedName>
        <fullName evidence="6">TetR/AcrR family transcriptional regulator</fullName>
    </submittedName>
</protein>
<evidence type="ECO:0000313" key="6">
    <source>
        <dbReference type="EMBL" id="XBT97444.1"/>
    </source>
</evidence>
<dbReference type="Pfam" id="PF00440">
    <property type="entry name" value="TetR_N"/>
    <property type="match status" value="1"/>
</dbReference>
<keyword evidence="6" id="KW-0614">Plasmid</keyword>
<feature type="domain" description="HTH tetR-type" evidence="5">
    <location>
        <begin position="9"/>
        <end position="69"/>
    </location>
</feature>
<reference evidence="6" key="1">
    <citation type="submission" date="2024-06" db="EMBL/GenBank/DDBJ databases">
        <authorList>
            <person name="Li T."/>
            <person name="Gao R."/>
        </authorList>
    </citation>
    <scope>NUCLEOTIDE SEQUENCE</scope>
    <source>
        <strain evidence="6">ZPR3</strain>
        <plasmid evidence="6">unnamed2</plasmid>
    </source>
</reference>
<feature type="DNA-binding region" description="H-T-H motif" evidence="4">
    <location>
        <begin position="32"/>
        <end position="51"/>
    </location>
</feature>
<dbReference type="RefSeq" id="WP_349962545.1">
    <property type="nucleotide sequence ID" value="NZ_CP157962.1"/>
</dbReference>
<name>A0AAU7S4L3_9HYPH</name>
<evidence type="ECO:0000256" key="2">
    <source>
        <dbReference type="ARBA" id="ARBA00023125"/>
    </source>
</evidence>
<dbReference type="InterPro" id="IPR009057">
    <property type="entry name" value="Homeodomain-like_sf"/>
</dbReference>
<keyword evidence="2 4" id="KW-0238">DNA-binding</keyword>
<dbReference type="PROSITE" id="PS50977">
    <property type="entry name" value="HTH_TETR_2"/>
    <property type="match status" value="1"/>
</dbReference>
<dbReference type="PANTHER" id="PTHR47506">
    <property type="entry name" value="TRANSCRIPTIONAL REGULATORY PROTEIN"/>
    <property type="match status" value="1"/>
</dbReference>
<dbReference type="GO" id="GO:0003677">
    <property type="term" value="F:DNA binding"/>
    <property type="evidence" value="ECO:0007669"/>
    <property type="project" value="UniProtKB-UniRule"/>
</dbReference>
<dbReference type="Gene3D" id="1.10.10.60">
    <property type="entry name" value="Homeodomain-like"/>
    <property type="match status" value="1"/>
</dbReference>